<dbReference type="InterPro" id="IPR008979">
    <property type="entry name" value="Galactose-bd-like_sf"/>
</dbReference>
<dbReference type="SUPFAM" id="SSF49265">
    <property type="entry name" value="Fibronectin type III"/>
    <property type="match status" value="1"/>
</dbReference>
<evidence type="ECO:0000313" key="5">
    <source>
        <dbReference type="EMBL" id="WIA09739.1"/>
    </source>
</evidence>
<dbReference type="Gene3D" id="2.60.120.260">
    <property type="entry name" value="Galactose-binding domain-like"/>
    <property type="match status" value="2"/>
</dbReference>
<dbReference type="InterPro" id="IPR003961">
    <property type="entry name" value="FN3_dom"/>
</dbReference>
<dbReference type="PANTHER" id="PTHR10161:SF14">
    <property type="entry name" value="TARTRATE-RESISTANT ACID PHOSPHATASE TYPE 5"/>
    <property type="match status" value="1"/>
</dbReference>
<reference evidence="5 6" key="1">
    <citation type="submission" date="2023-05" db="EMBL/GenBank/DDBJ databases">
        <title>A 100% complete, gapless, phased diploid assembly of the Scenedesmus obliquus UTEX 3031 genome.</title>
        <authorList>
            <person name="Biondi T.C."/>
            <person name="Hanschen E.R."/>
            <person name="Kwon T."/>
            <person name="Eng W."/>
            <person name="Kruse C.P.S."/>
            <person name="Koehler S.I."/>
            <person name="Kunde Y."/>
            <person name="Gleasner C.D."/>
            <person name="You Mak K.T."/>
            <person name="Polle J."/>
            <person name="Hovde B.T."/>
            <person name="Starkenburg S.R."/>
        </authorList>
    </citation>
    <scope>NUCLEOTIDE SEQUENCE [LARGE SCALE GENOMIC DNA]</scope>
    <source>
        <strain evidence="5 6">DOE0152z</strain>
    </source>
</reference>
<feature type="signal peptide" evidence="3">
    <location>
        <begin position="1"/>
        <end position="26"/>
    </location>
</feature>
<name>A0ABY8TLE4_TETOB</name>
<evidence type="ECO:0000313" key="6">
    <source>
        <dbReference type="Proteomes" id="UP001244341"/>
    </source>
</evidence>
<evidence type="ECO:0000256" key="2">
    <source>
        <dbReference type="ARBA" id="ARBA00022801"/>
    </source>
</evidence>
<dbReference type="SUPFAM" id="SSF49785">
    <property type="entry name" value="Galactose-binding domain-like"/>
    <property type="match status" value="1"/>
</dbReference>
<dbReference type="PANTHER" id="PTHR10161">
    <property type="entry name" value="TARTRATE-RESISTANT ACID PHOSPHATASE TYPE 5"/>
    <property type="match status" value="1"/>
</dbReference>
<accession>A0ABY8TLE4</accession>
<dbReference type="PROSITE" id="PS50853">
    <property type="entry name" value="FN3"/>
    <property type="match status" value="1"/>
</dbReference>
<protein>
    <recommendedName>
        <fullName evidence="4">Fibronectin type-III domain-containing protein</fullName>
    </recommendedName>
</protein>
<feature type="chain" id="PRO_5046566295" description="Fibronectin type-III domain-containing protein" evidence="3">
    <location>
        <begin position="27"/>
        <end position="784"/>
    </location>
</feature>
<evidence type="ECO:0000256" key="3">
    <source>
        <dbReference type="SAM" id="SignalP"/>
    </source>
</evidence>
<keyword evidence="1 3" id="KW-0732">Signal</keyword>
<evidence type="ECO:0000256" key="1">
    <source>
        <dbReference type="ARBA" id="ARBA00022729"/>
    </source>
</evidence>
<sequence length="784" mass="84611">MPHSRGRHALFTVLISFAVLIQLCMGLKLAAVGDYGVDTVNEDKVANMIKAWDVDAVMALGDNNYPTGGNDTIDKNIGKYYASFIHPYKGAFGPGPPSSTNRFWAVPGNHDWGASCGDNFVACDLSCVKGTLAPQLWYLPPGKAYYTQKLGGNLVELFALDSDCHQPDGTDKTSKQALWLEAALKASSATWKLVMLHHSPFSSSTSHGSIPRVQWPFEEWGAHAVFSGHDHLYERILKNQGFPYFVNGIGGQNINSFKGALEQGSKARYNAVHGAQLLTLTDTTADIAFYAATDPSSLIDCYRITKAAAGGVTYGACTPQGGGEGQEYSLLTGDTAQAGTDKLVAWKYIASSTAEELKGGCSAAGQEAGCWRSSSYSDSSWVVGRTRFGYGSDWRYTSPMTDTTSGILHHWFRTSVCLTTDTLAKLNAAIAAQQLRLKVMSDNTAEVFINGRSVYKDPLADHEPTYWNTDVVENQGVYQEGTNVIAVHVTNTAGSSDAAMDLDLVYKAAAAITSPPSPVPQENTAAVRAPLFWRYMSTSGAIATTWNQVAFNDAAWKVGRSRFGYGPDYNWTTILPNASIALGHYFRTSFCLSAARRNWLLQPGRALQLSVFADNGADVYINGQQVLGNSNANQDALYWNNKVTVPANVLRQGTNVIAAFVSNTAKSTDAAFDLDIQYTAPAANTEVPGQVTNALATPTAAGDAAVFTWTKPQCDGSGFITRYTITNIFWPPDAVPLVRRVGNPFVSRYTLTFPGLNPCDDSLYEIRAVNAAGSSEPVLFGIKC</sequence>
<dbReference type="InterPro" id="IPR029052">
    <property type="entry name" value="Metallo-depent_PP-like"/>
</dbReference>
<gene>
    <name evidence="5" type="ORF">OEZ85_009118</name>
</gene>
<dbReference type="Proteomes" id="UP001244341">
    <property type="component" value="Chromosome 1b"/>
</dbReference>
<dbReference type="InterPro" id="IPR004843">
    <property type="entry name" value="Calcineurin-like_PHP"/>
</dbReference>
<keyword evidence="6" id="KW-1185">Reference proteome</keyword>
<dbReference type="EMBL" id="CP126208">
    <property type="protein sequence ID" value="WIA09739.1"/>
    <property type="molecule type" value="Genomic_DNA"/>
</dbReference>
<dbReference type="Pfam" id="PF00149">
    <property type="entry name" value="Metallophos"/>
    <property type="match status" value="1"/>
</dbReference>
<organism evidence="5 6">
    <name type="scientific">Tetradesmus obliquus</name>
    <name type="common">Green alga</name>
    <name type="synonym">Acutodesmus obliquus</name>
    <dbReference type="NCBI Taxonomy" id="3088"/>
    <lineage>
        <taxon>Eukaryota</taxon>
        <taxon>Viridiplantae</taxon>
        <taxon>Chlorophyta</taxon>
        <taxon>core chlorophytes</taxon>
        <taxon>Chlorophyceae</taxon>
        <taxon>CS clade</taxon>
        <taxon>Sphaeropleales</taxon>
        <taxon>Scenedesmaceae</taxon>
        <taxon>Tetradesmus</taxon>
    </lineage>
</organism>
<dbReference type="InterPro" id="IPR051558">
    <property type="entry name" value="Metallophosphoesterase_PAP"/>
</dbReference>
<dbReference type="Gene3D" id="3.60.21.10">
    <property type="match status" value="1"/>
</dbReference>
<feature type="domain" description="Fibronectin type-III" evidence="4">
    <location>
        <begin position="687"/>
        <end position="784"/>
    </location>
</feature>
<evidence type="ECO:0000259" key="4">
    <source>
        <dbReference type="PROSITE" id="PS50853"/>
    </source>
</evidence>
<dbReference type="CDD" id="cd00063">
    <property type="entry name" value="FN3"/>
    <property type="match status" value="1"/>
</dbReference>
<proteinExistence type="predicted"/>
<keyword evidence="2" id="KW-0378">Hydrolase</keyword>
<dbReference type="InterPro" id="IPR036116">
    <property type="entry name" value="FN3_sf"/>
</dbReference>
<dbReference type="SUPFAM" id="SSF56300">
    <property type="entry name" value="Metallo-dependent phosphatases"/>
    <property type="match status" value="1"/>
</dbReference>